<dbReference type="PROSITE" id="PS00028">
    <property type="entry name" value="ZINC_FINGER_C2H2_1"/>
    <property type="match status" value="1"/>
</dbReference>
<evidence type="ECO:0000256" key="1">
    <source>
        <dbReference type="PROSITE-ProRule" id="PRU00042"/>
    </source>
</evidence>
<dbReference type="PANTHER" id="PTHR46326">
    <property type="entry name" value="ZINC FINGER PROTEIN ZAT1-RELATED"/>
    <property type="match status" value="1"/>
</dbReference>
<dbReference type="InterPro" id="IPR013087">
    <property type="entry name" value="Znf_C2H2_type"/>
</dbReference>
<evidence type="ECO:0000256" key="2">
    <source>
        <dbReference type="SAM" id="MobiDB-lite"/>
    </source>
</evidence>
<feature type="region of interest" description="Disordered" evidence="2">
    <location>
        <begin position="44"/>
        <end position="85"/>
    </location>
</feature>
<name>A0A6J1DN89_MOMCH</name>
<keyword evidence="1" id="KW-0862">Zinc</keyword>
<dbReference type="AlphaFoldDB" id="A0A6J1DN89"/>
<dbReference type="InterPro" id="IPR044303">
    <property type="entry name" value="ZAT1/4/9"/>
</dbReference>
<dbReference type="GO" id="GO:0006355">
    <property type="term" value="P:regulation of DNA-templated transcription"/>
    <property type="evidence" value="ECO:0007669"/>
    <property type="project" value="InterPro"/>
</dbReference>
<feature type="compositionally biased region" description="Basic and acidic residues" evidence="2">
    <location>
        <begin position="47"/>
        <end position="58"/>
    </location>
</feature>
<keyword evidence="1" id="KW-0479">Metal-binding</keyword>
<proteinExistence type="predicted"/>
<feature type="region of interest" description="Disordered" evidence="2">
    <location>
        <begin position="103"/>
        <end position="133"/>
    </location>
</feature>
<dbReference type="PANTHER" id="PTHR46326:SF8">
    <property type="entry name" value="C2H2-LIKE ZINC FINGER PROTEIN"/>
    <property type="match status" value="1"/>
</dbReference>
<keyword evidence="4" id="KW-1185">Reference proteome</keyword>
<dbReference type="GO" id="GO:0008270">
    <property type="term" value="F:zinc ion binding"/>
    <property type="evidence" value="ECO:0007669"/>
    <property type="project" value="UniProtKB-KW"/>
</dbReference>
<evidence type="ECO:0000259" key="3">
    <source>
        <dbReference type="PROSITE" id="PS50157"/>
    </source>
</evidence>
<keyword evidence="1" id="KW-0863">Zinc-finger</keyword>
<reference evidence="5" key="1">
    <citation type="submission" date="2025-08" db="UniProtKB">
        <authorList>
            <consortium name="RefSeq"/>
        </authorList>
    </citation>
    <scope>IDENTIFICATION</scope>
    <source>
        <strain evidence="5">OHB3-1</strain>
    </source>
</reference>
<dbReference type="Gene3D" id="3.30.160.60">
    <property type="entry name" value="Classic Zinc Finger"/>
    <property type="match status" value="1"/>
</dbReference>
<dbReference type="OrthoDB" id="9411774at2759"/>
<dbReference type="GeneID" id="111021966"/>
<accession>A0A6J1DN89</accession>
<dbReference type="RefSeq" id="XP_022154799.1">
    <property type="nucleotide sequence ID" value="XM_022299107.1"/>
</dbReference>
<organism evidence="4 5">
    <name type="scientific">Momordica charantia</name>
    <name type="common">Bitter gourd</name>
    <name type="synonym">Balsam pear</name>
    <dbReference type="NCBI Taxonomy" id="3673"/>
    <lineage>
        <taxon>Eukaryota</taxon>
        <taxon>Viridiplantae</taxon>
        <taxon>Streptophyta</taxon>
        <taxon>Embryophyta</taxon>
        <taxon>Tracheophyta</taxon>
        <taxon>Spermatophyta</taxon>
        <taxon>Magnoliopsida</taxon>
        <taxon>eudicotyledons</taxon>
        <taxon>Gunneridae</taxon>
        <taxon>Pentapetalae</taxon>
        <taxon>rosids</taxon>
        <taxon>fabids</taxon>
        <taxon>Cucurbitales</taxon>
        <taxon>Cucurbitaceae</taxon>
        <taxon>Momordiceae</taxon>
        <taxon>Momordica</taxon>
    </lineage>
</organism>
<dbReference type="KEGG" id="mcha:111021966"/>
<evidence type="ECO:0000313" key="5">
    <source>
        <dbReference type="RefSeq" id="XP_022154799.1"/>
    </source>
</evidence>
<evidence type="ECO:0000313" key="4">
    <source>
        <dbReference type="Proteomes" id="UP000504603"/>
    </source>
</evidence>
<dbReference type="Pfam" id="PF13912">
    <property type="entry name" value="zf-C2H2_6"/>
    <property type="match status" value="2"/>
</dbReference>
<protein>
    <submittedName>
        <fullName evidence="5">Zinc finger protein ZAT9</fullName>
    </submittedName>
</protein>
<dbReference type="InterPro" id="IPR036236">
    <property type="entry name" value="Znf_C2H2_sf"/>
</dbReference>
<dbReference type="PROSITE" id="PS50157">
    <property type="entry name" value="ZINC_FINGER_C2H2_2"/>
    <property type="match status" value="1"/>
</dbReference>
<feature type="domain" description="C2H2-type" evidence="3">
    <location>
        <begin position="183"/>
        <end position="210"/>
    </location>
</feature>
<gene>
    <name evidence="5" type="primary">LOC111021966</name>
</gene>
<dbReference type="SMART" id="SM00355">
    <property type="entry name" value="ZnF_C2H2"/>
    <property type="match status" value="2"/>
</dbReference>
<feature type="compositionally biased region" description="Basic and acidic residues" evidence="2">
    <location>
        <begin position="121"/>
        <end position="133"/>
    </location>
</feature>
<dbReference type="Proteomes" id="UP000504603">
    <property type="component" value="Unplaced"/>
</dbReference>
<dbReference type="SUPFAM" id="SSF57667">
    <property type="entry name" value="beta-beta-alpha zinc fingers"/>
    <property type="match status" value="1"/>
</dbReference>
<sequence length="246" mass="27542">MGFAPSSSSYSSSADEKPALYELRENPKRSLRFADPVFAFSHSEILVQDRESETESKNPTRKRSKRSPTPAAVDSPANSVSDTSPEEDVAMCLMMLSRDSWVGNEDQVQDRKPNGIPESESEPKSKSKSKSMEELGRNLKVMKLIRRKKKCEKCRKQFRSYKALFSHEKICRPETELESGRIFKCPFCLKLFGSGQALGGHKRSHLATSTNGTVNVSVSLRLEISLIDLNLPAPVEEDDYSVVSYA</sequence>